<dbReference type="RefSeq" id="WP_099998225.1">
    <property type="nucleotide sequence ID" value="NZ_CP017940.1"/>
</dbReference>
<accession>A0A2N9VZB3</accession>
<comment type="caution">
    <text evidence="3">The sequence shown here is derived from an EMBL/GenBank/DDBJ whole genome shotgun (WGS) entry which is preliminary data.</text>
</comment>
<reference evidence="4" key="1">
    <citation type="journal article" date="2017" name="Int J Environ Stud">
        <title>Does the Miocene-Pliocene relict legume Oxytropis triphylla form nitrogen-fixing nodules with a combination of bacterial strains?</title>
        <authorList>
            <person name="Safronova V."/>
            <person name="Belimov A."/>
            <person name="Sazanova A."/>
            <person name="Kuznetsova I."/>
            <person name="Popova J."/>
            <person name="Andronov E."/>
            <person name="Verkhozina A."/>
            <person name="Tikhonovich I."/>
        </authorList>
    </citation>
    <scope>NUCLEOTIDE SEQUENCE [LARGE SCALE GENOMIC DNA]</scope>
    <source>
        <strain evidence="4">Tri-38</strain>
    </source>
</reference>
<name>A0A2N9VZB3_9HYPH</name>
<feature type="domain" description="HNH nuclease" evidence="2">
    <location>
        <begin position="210"/>
        <end position="264"/>
    </location>
</feature>
<dbReference type="InterPro" id="IPR003615">
    <property type="entry name" value="HNH_nuc"/>
</dbReference>
<dbReference type="AlphaFoldDB" id="A0A2N9VZB3"/>
<gene>
    <name evidence="3" type="ORF">B5P45_10680</name>
</gene>
<dbReference type="EMBL" id="MZMT01000026">
    <property type="protein sequence ID" value="PIO44831.1"/>
    <property type="molecule type" value="Genomic_DNA"/>
</dbReference>
<organism evidence="3 4">
    <name type="scientific">Phyllobacterium zundukense</name>
    <dbReference type="NCBI Taxonomy" id="1867719"/>
    <lineage>
        <taxon>Bacteria</taxon>
        <taxon>Pseudomonadati</taxon>
        <taxon>Pseudomonadota</taxon>
        <taxon>Alphaproteobacteria</taxon>
        <taxon>Hyphomicrobiales</taxon>
        <taxon>Phyllobacteriaceae</taxon>
        <taxon>Phyllobacterium</taxon>
    </lineage>
</organism>
<keyword evidence="4" id="KW-1185">Reference proteome</keyword>
<feature type="region of interest" description="Disordered" evidence="1">
    <location>
        <begin position="159"/>
        <end position="184"/>
    </location>
</feature>
<evidence type="ECO:0000256" key="1">
    <source>
        <dbReference type="SAM" id="MobiDB-lite"/>
    </source>
</evidence>
<dbReference type="Pfam" id="PF13391">
    <property type="entry name" value="HNH_2"/>
    <property type="match status" value="1"/>
</dbReference>
<dbReference type="OrthoDB" id="7181882at2"/>
<dbReference type="Proteomes" id="UP000232163">
    <property type="component" value="Unassembled WGS sequence"/>
</dbReference>
<protein>
    <recommendedName>
        <fullName evidence="2">HNH nuclease domain-containing protein</fullName>
    </recommendedName>
</protein>
<evidence type="ECO:0000313" key="3">
    <source>
        <dbReference type="EMBL" id="PIO44831.1"/>
    </source>
</evidence>
<evidence type="ECO:0000313" key="4">
    <source>
        <dbReference type="Proteomes" id="UP000232163"/>
    </source>
</evidence>
<proteinExistence type="predicted"/>
<sequence length="323" mass="36899">MLKQPLFQQQDLSSVPAIFHIKSREYDSQCLELRFRFNDKYQHIVRDTLGDWIIYYQPMPRAGKRKIRPAGYFAAARVMAIHAADDWPGYLNASLHQYIEFPTPVPFSVRDAFLANPYFEQDMKESDGSVNASLAQQSVRAISDGVFRRIMEAGLQTVLPDEETPPSPISSWGFSEDPPATSERTRILTSRSLRDRAFRQMVGEAYDMECAMTGISMQAPDGTFEVECAHIMPVEAGGPDSASNGIALSRCLHWMFDKGLISIDTDYRILKSRHCFQPRIDSLLNESGQINLPENDSHRPHPEFLRYHREQIFQRFVHSHPTA</sequence>
<evidence type="ECO:0000259" key="2">
    <source>
        <dbReference type="Pfam" id="PF13391"/>
    </source>
</evidence>